<feature type="domain" description="Fido" evidence="3">
    <location>
        <begin position="113"/>
        <end position="269"/>
    </location>
</feature>
<evidence type="ECO:0000256" key="2">
    <source>
        <dbReference type="PIRSR" id="PIRSR640198-2"/>
    </source>
</evidence>
<organism evidence="4 5">
    <name type="scientific">Legionella impletisoli</name>
    <dbReference type="NCBI Taxonomy" id="343510"/>
    <lineage>
        <taxon>Bacteria</taxon>
        <taxon>Pseudomonadati</taxon>
        <taxon>Pseudomonadota</taxon>
        <taxon>Gammaproteobacteria</taxon>
        <taxon>Legionellales</taxon>
        <taxon>Legionellaceae</taxon>
        <taxon>Legionella</taxon>
    </lineage>
</organism>
<dbReference type="EMBL" id="BMOB01000006">
    <property type="protein sequence ID" value="GGI87682.1"/>
    <property type="molecule type" value="Genomic_DNA"/>
</dbReference>
<dbReference type="InterPro" id="IPR025230">
    <property type="entry name" value="DUF4172"/>
</dbReference>
<dbReference type="Pfam" id="PF13776">
    <property type="entry name" value="DUF4172"/>
    <property type="match status" value="1"/>
</dbReference>
<dbReference type="AlphaFoldDB" id="A0A917JUI1"/>
<feature type="binding site" evidence="2">
    <location>
        <begin position="247"/>
        <end position="248"/>
    </location>
    <ligand>
        <name>ATP</name>
        <dbReference type="ChEBI" id="CHEBI:30616"/>
    </ligand>
</feature>
<dbReference type="InterPro" id="IPR003812">
    <property type="entry name" value="Fido"/>
</dbReference>
<name>A0A917JUI1_9GAMM</name>
<evidence type="ECO:0000259" key="3">
    <source>
        <dbReference type="PROSITE" id="PS51459"/>
    </source>
</evidence>
<reference evidence="4" key="1">
    <citation type="journal article" date="2014" name="Int. J. Syst. Evol. Microbiol.">
        <title>Complete genome sequence of Corynebacterium casei LMG S-19264T (=DSM 44701T), isolated from a smear-ripened cheese.</title>
        <authorList>
            <consortium name="US DOE Joint Genome Institute (JGI-PGF)"/>
            <person name="Walter F."/>
            <person name="Albersmeier A."/>
            <person name="Kalinowski J."/>
            <person name="Ruckert C."/>
        </authorList>
    </citation>
    <scope>NUCLEOTIDE SEQUENCE</scope>
    <source>
        <strain evidence="4">JCM 13919</strain>
    </source>
</reference>
<dbReference type="Gene3D" id="1.10.3290.10">
    <property type="entry name" value="Fido-like domain"/>
    <property type="match status" value="1"/>
</dbReference>
<gene>
    <name evidence="4" type="ORF">GCM10007966_15570</name>
</gene>
<evidence type="ECO:0000256" key="1">
    <source>
        <dbReference type="PIRSR" id="PIRSR640198-1"/>
    </source>
</evidence>
<keyword evidence="2" id="KW-0067">ATP-binding</keyword>
<dbReference type="GO" id="GO:0051301">
    <property type="term" value="P:cell division"/>
    <property type="evidence" value="ECO:0007669"/>
    <property type="project" value="UniProtKB-KW"/>
</dbReference>
<dbReference type="Pfam" id="PF02661">
    <property type="entry name" value="Fic"/>
    <property type="match status" value="1"/>
</dbReference>
<dbReference type="PANTHER" id="PTHR13504:SF33">
    <property type="entry name" value="FIC FAMILY PROTEIN"/>
    <property type="match status" value="1"/>
</dbReference>
<dbReference type="RefSeq" id="WP_131776867.1">
    <property type="nucleotide sequence ID" value="NZ_BMOB01000006.1"/>
</dbReference>
<proteinExistence type="predicted"/>
<dbReference type="InterPro" id="IPR036388">
    <property type="entry name" value="WH-like_DNA-bd_sf"/>
</dbReference>
<dbReference type="PROSITE" id="PS51459">
    <property type="entry name" value="FIDO"/>
    <property type="match status" value="1"/>
</dbReference>
<feature type="binding site" evidence="2">
    <location>
        <begin position="210"/>
        <end position="217"/>
    </location>
    <ligand>
        <name>ATP</name>
        <dbReference type="ChEBI" id="CHEBI:30616"/>
    </ligand>
</feature>
<comment type="caution">
    <text evidence="4">The sequence shown here is derived from an EMBL/GenBank/DDBJ whole genome shotgun (WGS) entry which is preliminary data.</text>
</comment>
<dbReference type="Gene3D" id="1.10.10.10">
    <property type="entry name" value="Winged helix-like DNA-binding domain superfamily/Winged helix DNA-binding domain"/>
    <property type="match status" value="1"/>
</dbReference>
<keyword evidence="2" id="KW-0547">Nucleotide-binding</keyword>
<dbReference type="OrthoDB" id="9807853at2"/>
<evidence type="ECO:0000313" key="4">
    <source>
        <dbReference type="EMBL" id="GGI87682.1"/>
    </source>
</evidence>
<feature type="active site" evidence="1">
    <location>
        <position position="206"/>
    </location>
</feature>
<reference evidence="4" key="2">
    <citation type="submission" date="2020-09" db="EMBL/GenBank/DDBJ databases">
        <authorList>
            <person name="Sun Q."/>
            <person name="Ohkuma M."/>
        </authorList>
    </citation>
    <scope>NUCLEOTIDE SEQUENCE</scope>
    <source>
        <strain evidence="4">JCM 13919</strain>
    </source>
</reference>
<dbReference type="PANTHER" id="PTHR13504">
    <property type="entry name" value="FIDO DOMAIN-CONTAINING PROTEIN DDB_G0283145"/>
    <property type="match status" value="1"/>
</dbReference>
<sequence>MAWNWQLKNWPNFTWDKDSLEKYEHEFILSAGVIIGSSEHISNEDKQELFVQLLSSEAVDTSLIEGEHLNRDSVQSSIKKELGLSVDGKKSTPAERSIAMMMVDLYRTIDEPLTHEKLCHWHRLLMKHDHRIEVVGAYRTHEEPMEIVSGPDYAKKVHFVAPPSKTVPDEMSRLIKWFEDTSPNGNNPLPSLTRAGIAHLWFESIHPFEDGNGRIGRGIAEKILSQGYPNIMMTVLAKTLLQKRKEYYDQLGKASITLDINDWLLWFAEIVLEAQQNTNSWVHWIIEKARFMRKAQGQINERQEKVVLRLFRAGPDGFIGGLSAKNYMSITGTTIATTTRDLRDLVEKNLLRKTGERKSTRYYLNISMPGKQI</sequence>
<protein>
    <submittedName>
        <fullName evidence="4">Cell division protein Fic</fullName>
    </submittedName>
</protein>
<dbReference type="InterPro" id="IPR040198">
    <property type="entry name" value="Fido_containing"/>
</dbReference>
<keyword evidence="4" id="KW-0131">Cell cycle</keyword>
<dbReference type="GO" id="GO:0005524">
    <property type="term" value="F:ATP binding"/>
    <property type="evidence" value="ECO:0007669"/>
    <property type="project" value="UniProtKB-KW"/>
</dbReference>
<evidence type="ECO:0000313" key="5">
    <source>
        <dbReference type="Proteomes" id="UP000630149"/>
    </source>
</evidence>
<dbReference type="SUPFAM" id="SSF140931">
    <property type="entry name" value="Fic-like"/>
    <property type="match status" value="1"/>
</dbReference>
<accession>A0A917JUI1</accession>
<dbReference type="InterPro" id="IPR036597">
    <property type="entry name" value="Fido-like_dom_sf"/>
</dbReference>
<keyword evidence="5" id="KW-1185">Reference proteome</keyword>
<keyword evidence="4" id="KW-0132">Cell division</keyword>
<dbReference type="Proteomes" id="UP000630149">
    <property type="component" value="Unassembled WGS sequence"/>
</dbReference>